<gene>
    <name evidence="2" type="primary">ATP8</name>
</gene>
<keyword evidence="1" id="KW-0812">Transmembrane</keyword>
<evidence type="ECO:0000256" key="1">
    <source>
        <dbReference type="SAM" id="Phobius"/>
    </source>
</evidence>
<proteinExistence type="predicted"/>
<keyword evidence="1" id="KW-0472">Membrane</keyword>
<protein>
    <submittedName>
        <fullName evidence="2">ATP synthase F0 subunit 8</fullName>
    </submittedName>
</protein>
<keyword evidence="1" id="KW-1133">Transmembrane helix</keyword>
<evidence type="ECO:0000313" key="2">
    <source>
        <dbReference type="EMBL" id="ALN11732.1"/>
    </source>
</evidence>
<accession>A0A0S2A3B5</accession>
<feature type="transmembrane region" description="Helical" evidence="1">
    <location>
        <begin position="25"/>
        <end position="45"/>
    </location>
</feature>
<name>A0A0S2A3B5_LINHU</name>
<sequence>MVNLKLLSYNNIFYTTNNTNIMNNYLFIFLISFSLINFYIMLYKIMFLNKTLNKSPIQVTIWNWKW</sequence>
<geneLocation type="mitochondrion" evidence="2"/>
<organism evidence="2">
    <name type="scientific">Linepithema humile</name>
    <name type="common">Argentine ant</name>
    <name type="synonym">Iridomyrmex humilis</name>
    <dbReference type="NCBI Taxonomy" id="83485"/>
    <lineage>
        <taxon>Eukaryota</taxon>
        <taxon>Metazoa</taxon>
        <taxon>Ecdysozoa</taxon>
        <taxon>Arthropoda</taxon>
        <taxon>Hexapoda</taxon>
        <taxon>Insecta</taxon>
        <taxon>Pterygota</taxon>
        <taxon>Neoptera</taxon>
        <taxon>Endopterygota</taxon>
        <taxon>Hymenoptera</taxon>
        <taxon>Apocrita</taxon>
        <taxon>Aculeata</taxon>
        <taxon>Formicoidea</taxon>
        <taxon>Formicidae</taxon>
        <taxon>Dolichoderinae</taxon>
        <taxon>Linepithema</taxon>
    </lineage>
</organism>
<dbReference type="AlphaFoldDB" id="A0A0S2A3B5"/>
<dbReference type="EMBL" id="KT428891">
    <property type="protein sequence ID" value="ALN11732.1"/>
    <property type="molecule type" value="Genomic_DNA"/>
</dbReference>
<reference evidence="2" key="1">
    <citation type="submission" date="2015-08" db="EMBL/GenBank/DDBJ databases">
        <title>Complete Mitochondrial Genome of Linepithema humile.</title>
        <authorList>
            <person name="Bi G."/>
            <person name="Zhao E."/>
            <person name="Zhang Z."/>
            <person name="Yang J."/>
            <person name="Liu G."/>
        </authorList>
    </citation>
    <scope>NUCLEOTIDE SEQUENCE</scope>
</reference>
<keyword evidence="2" id="KW-0496">Mitochondrion</keyword>